<evidence type="ECO:0000259" key="1">
    <source>
        <dbReference type="PROSITE" id="PS50181"/>
    </source>
</evidence>
<keyword evidence="3" id="KW-1185">Reference proteome</keyword>
<dbReference type="InParanoid" id="G0NCI0"/>
<organism evidence="3">
    <name type="scientific">Caenorhabditis brenneri</name>
    <name type="common">Nematode worm</name>
    <dbReference type="NCBI Taxonomy" id="135651"/>
    <lineage>
        <taxon>Eukaryota</taxon>
        <taxon>Metazoa</taxon>
        <taxon>Ecdysozoa</taxon>
        <taxon>Nematoda</taxon>
        <taxon>Chromadorea</taxon>
        <taxon>Rhabditida</taxon>
        <taxon>Rhabditina</taxon>
        <taxon>Rhabditomorpha</taxon>
        <taxon>Rhabditoidea</taxon>
        <taxon>Rhabditidae</taxon>
        <taxon>Peloderinae</taxon>
        <taxon>Caenorhabditis</taxon>
    </lineage>
</organism>
<evidence type="ECO:0000313" key="3">
    <source>
        <dbReference type="Proteomes" id="UP000008068"/>
    </source>
</evidence>
<proteinExistence type="predicted"/>
<dbReference type="STRING" id="135651.G0NCI0"/>
<dbReference type="PANTHER" id="PTHR21503">
    <property type="entry name" value="F-BOX-CONTAINING HYPOTHETICAL PROTEIN C.ELEGANS"/>
    <property type="match status" value="1"/>
</dbReference>
<feature type="domain" description="F-box" evidence="1">
    <location>
        <begin position="3"/>
        <end position="54"/>
    </location>
</feature>
<name>G0NCI0_CAEBE</name>
<dbReference type="Proteomes" id="UP000008068">
    <property type="component" value="Unassembled WGS sequence"/>
</dbReference>
<dbReference type="InterPro" id="IPR012885">
    <property type="entry name" value="F-box_Sdz-33"/>
</dbReference>
<sequence length="332" mass="37856">MSGFPIYSLPVVALRELFEQLSLPEIFNTSLCSKRSQKNVELLMRRGNSLEVQLDATDDSMISVGRKNEVFHLKVAEFSELTEKPEALSRVNINGTSVPMAMIGETLVLADKKSGLKNVTKHVLKVFRCQIQKAVIGDSCSSFMPTWVTDLPIECLRVDAKNPSVNDLSYLFTKVKVSEKLTCSFEYSSQGPRPAIKMGKISLKRFDNDSSSWMTAEHLLNLNFEIGLLSESSFRNRDMNRFLKHWMAGGCDRLQEVCIEMEGFIKYSEVLRDIDHELISRDEIKEYYSKLYEDTMEIRGGFQVCRRSDGKVARLLDNGTQSEFFSFVVFEL</sequence>
<dbReference type="AlphaFoldDB" id="G0NCI0"/>
<dbReference type="HOGENOM" id="CLU_028840_0_1_1"/>
<protein>
    <recommendedName>
        <fullName evidence="1">F-box domain-containing protein</fullName>
    </recommendedName>
</protein>
<dbReference type="OMA" id="GVRIAMN"/>
<dbReference type="Pfam" id="PF00646">
    <property type="entry name" value="F-box"/>
    <property type="match status" value="1"/>
</dbReference>
<accession>G0NCI0</accession>
<dbReference type="PANTHER" id="PTHR21503:SF8">
    <property type="entry name" value="F-BOX ASSOCIATED DOMAIN-CONTAINING PROTEIN-RELATED"/>
    <property type="match status" value="1"/>
</dbReference>
<dbReference type="Pfam" id="PF07735">
    <property type="entry name" value="FBA_2"/>
    <property type="match status" value="1"/>
</dbReference>
<gene>
    <name evidence="2" type="ORF">CAEBREN_21735</name>
</gene>
<reference evidence="3" key="1">
    <citation type="submission" date="2011-07" db="EMBL/GenBank/DDBJ databases">
        <authorList>
            <consortium name="Caenorhabditis brenneri Sequencing and Analysis Consortium"/>
            <person name="Wilson R.K."/>
        </authorList>
    </citation>
    <scope>NUCLEOTIDE SEQUENCE [LARGE SCALE GENOMIC DNA]</scope>
    <source>
        <strain evidence="3">PB2801</strain>
    </source>
</reference>
<evidence type="ECO:0000313" key="2">
    <source>
        <dbReference type="EMBL" id="EGT57451.1"/>
    </source>
</evidence>
<dbReference type="InterPro" id="IPR001810">
    <property type="entry name" value="F-box_dom"/>
</dbReference>
<dbReference type="EMBL" id="GL379862">
    <property type="protein sequence ID" value="EGT57451.1"/>
    <property type="molecule type" value="Genomic_DNA"/>
</dbReference>
<dbReference type="PROSITE" id="PS50181">
    <property type="entry name" value="FBOX"/>
    <property type="match status" value="1"/>
</dbReference>